<evidence type="ECO:0000313" key="2">
    <source>
        <dbReference type="Proteomes" id="UP001215280"/>
    </source>
</evidence>
<reference evidence="1" key="1">
    <citation type="submission" date="2023-03" db="EMBL/GenBank/DDBJ databases">
        <title>Massive genome expansion in bonnet fungi (Mycena s.s.) driven by repeated elements and novel gene families across ecological guilds.</title>
        <authorList>
            <consortium name="Lawrence Berkeley National Laboratory"/>
            <person name="Harder C.B."/>
            <person name="Miyauchi S."/>
            <person name="Viragh M."/>
            <person name="Kuo A."/>
            <person name="Thoen E."/>
            <person name="Andreopoulos B."/>
            <person name="Lu D."/>
            <person name="Skrede I."/>
            <person name="Drula E."/>
            <person name="Henrissat B."/>
            <person name="Morin E."/>
            <person name="Kohler A."/>
            <person name="Barry K."/>
            <person name="LaButti K."/>
            <person name="Morin E."/>
            <person name="Salamov A."/>
            <person name="Lipzen A."/>
            <person name="Mereny Z."/>
            <person name="Hegedus B."/>
            <person name="Baldrian P."/>
            <person name="Stursova M."/>
            <person name="Weitz H."/>
            <person name="Taylor A."/>
            <person name="Grigoriev I.V."/>
            <person name="Nagy L.G."/>
            <person name="Martin F."/>
            <person name="Kauserud H."/>
        </authorList>
    </citation>
    <scope>NUCLEOTIDE SEQUENCE</scope>
    <source>
        <strain evidence="1">CBHHK188m</strain>
    </source>
</reference>
<dbReference type="Proteomes" id="UP001215280">
    <property type="component" value="Unassembled WGS sequence"/>
</dbReference>
<organism evidence="1 2">
    <name type="scientific">Mycena maculata</name>
    <dbReference type="NCBI Taxonomy" id="230809"/>
    <lineage>
        <taxon>Eukaryota</taxon>
        <taxon>Fungi</taxon>
        <taxon>Dikarya</taxon>
        <taxon>Basidiomycota</taxon>
        <taxon>Agaricomycotina</taxon>
        <taxon>Agaricomycetes</taxon>
        <taxon>Agaricomycetidae</taxon>
        <taxon>Agaricales</taxon>
        <taxon>Marasmiineae</taxon>
        <taxon>Mycenaceae</taxon>
        <taxon>Mycena</taxon>
    </lineage>
</organism>
<sequence length="153" mass="16573">MSIASHTSETASSLYTTTSSNTQWGPGAIAGKAILAMGKAIIRGVDYLVILRRISAIKSVIPCSDPGAADSAHSKKFETMFSDLLELSRRGLYPESIQIQAMDILVAQIARGHTHYLRLSLSKWEEHTEMVGFLSEIIAIALFPTGASLLKHS</sequence>
<dbReference type="EMBL" id="JARJLG010000029">
    <property type="protein sequence ID" value="KAJ7767866.1"/>
    <property type="molecule type" value="Genomic_DNA"/>
</dbReference>
<proteinExistence type="predicted"/>
<comment type="caution">
    <text evidence="1">The sequence shown here is derived from an EMBL/GenBank/DDBJ whole genome shotgun (WGS) entry which is preliminary data.</text>
</comment>
<protein>
    <submittedName>
        <fullName evidence="1">Uncharacterized protein</fullName>
    </submittedName>
</protein>
<dbReference type="AlphaFoldDB" id="A0AAD7JM66"/>
<keyword evidence="2" id="KW-1185">Reference proteome</keyword>
<gene>
    <name evidence="1" type="ORF">DFH07DRAFT_808000</name>
</gene>
<evidence type="ECO:0000313" key="1">
    <source>
        <dbReference type="EMBL" id="KAJ7767866.1"/>
    </source>
</evidence>
<accession>A0AAD7JM66</accession>
<name>A0AAD7JM66_9AGAR</name>